<evidence type="ECO:0000256" key="1">
    <source>
        <dbReference type="ARBA" id="ARBA00005331"/>
    </source>
</evidence>
<dbReference type="Gene3D" id="1.20.5.170">
    <property type="match status" value="1"/>
</dbReference>
<dbReference type="CDD" id="cd22887">
    <property type="entry name" value="Atg16_CCD"/>
    <property type="match status" value="1"/>
</dbReference>
<dbReference type="OrthoDB" id="8949486at2759"/>
<name>A0A319E6I7_9EURO</name>
<dbReference type="InterPro" id="IPR013923">
    <property type="entry name" value="Autophagy-rel_prot_16_dom"/>
</dbReference>
<evidence type="ECO:0000256" key="2">
    <source>
        <dbReference type="SAM" id="Coils"/>
    </source>
</evidence>
<comment type="similarity">
    <text evidence="1">Belongs to the ATG16 family.</text>
</comment>
<keyword evidence="2" id="KW-0175">Coiled coil</keyword>
<dbReference type="VEuPathDB" id="FungiDB:BO71DRAFT_397238"/>
<evidence type="ECO:0000256" key="3">
    <source>
        <dbReference type="SAM" id="MobiDB-lite"/>
    </source>
</evidence>
<evidence type="ECO:0000313" key="6">
    <source>
        <dbReference type="Proteomes" id="UP000247810"/>
    </source>
</evidence>
<dbReference type="STRING" id="1448320.A0A319E6I7"/>
<protein>
    <submittedName>
        <fullName evidence="5">Autophagy protein 16</fullName>
    </submittedName>
</protein>
<dbReference type="AlphaFoldDB" id="A0A319E6I7"/>
<organism evidence="5 6">
    <name type="scientific">Aspergillus ellipticus CBS 707.79</name>
    <dbReference type="NCBI Taxonomy" id="1448320"/>
    <lineage>
        <taxon>Eukaryota</taxon>
        <taxon>Fungi</taxon>
        <taxon>Dikarya</taxon>
        <taxon>Ascomycota</taxon>
        <taxon>Pezizomycotina</taxon>
        <taxon>Eurotiomycetes</taxon>
        <taxon>Eurotiomycetidae</taxon>
        <taxon>Eurotiales</taxon>
        <taxon>Aspergillaceae</taxon>
        <taxon>Aspergillus</taxon>
        <taxon>Aspergillus subgen. Circumdati</taxon>
    </lineage>
</organism>
<feature type="region of interest" description="Disordered" evidence="3">
    <location>
        <begin position="39"/>
        <end position="76"/>
    </location>
</feature>
<dbReference type="Pfam" id="PF08614">
    <property type="entry name" value="ATG16"/>
    <property type="match status" value="1"/>
</dbReference>
<evidence type="ECO:0000259" key="4">
    <source>
        <dbReference type="Pfam" id="PF08614"/>
    </source>
</evidence>
<dbReference type="EMBL" id="KZ825839">
    <property type="protein sequence ID" value="PYH96318.1"/>
    <property type="molecule type" value="Genomic_DNA"/>
</dbReference>
<keyword evidence="6" id="KW-1185">Reference proteome</keyword>
<evidence type="ECO:0000313" key="5">
    <source>
        <dbReference type="EMBL" id="PYH96318.1"/>
    </source>
</evidence>
<feature type="compositionally biased region" description="Polar residues" evidence="3">
    <location>
        <begin position="59"/>
        <end position="76"/>
    </location>
</feature>
<accession>A0A319E6I7</accession>
<proteinExistence type="inferred from homology"/>
<feature type="coiled-coil region" evidence="2">
    <location>
        <begin position="80"/>
        <end position="184"/>
    </location>
</feature>
<reference evidence="5 6" key="1">
    <citation type="submission" date="2018-02" db="EMBL/GenBank/DDBJ databases">
        <title>The genomes of Aspergillus section Nigri reveals drivers in fungal speciation.</title>
        <authorList>
            <consortium name="DOE Joint Genome Institute"/>
            <person name="Vesth T.C."/>
            <person name="Nybo J."/>
            <person name="Theobald S."/>
            <person name="Brandl J."/>
            <person name="Frisvad J.C."/>
            <person name="Nielsen K.F."/>
            <person name="Lyhne E.K."/>
            <person name="Kogle M.E."/>
            <person name="Kuo A."/>
            <person name="Riley R."/>
            <person name="Clum A."/>
            <person name="Nolan M."/>
            <person name="Lipzen A."/>
            <person name="Salamov A."/>
            <person name="Henrissat B."/>
            <person name="Wiebenga A."/>
            <person name="De vries R.P."/>
            <person name="Grigoriev I.V."/>
            <person name="Mortensen U.H."/>
            <person name="Andersen M.R."/>
            <person name="Baker S.E."/>
        </authorList>
    </citation>
    <scope>NUCLEOTIDE SEQUENCE [LARGE SCALE GENOMIC DNA]</scope>
    <source>
        <strain evidence="5 6">CBS 707.79</strain>
    </source>
</reference>
<gene>
    <name evidence="5" type="ORF">BO71DRAFT_397238</name>
</gene>
<dbReference type="Proteomes" id="UP000247810">
    <property type="component" value="Unassembled WGS sequence"/>
</dbReference>
<feature type="domain" description="Autophagy-related protein 16" evidence="4">
    <location>
        <begin position="7"/>
        <end position="197"/>
    </location>
</feature>
<sequence length="203" mass="23066">MAHWKEEYSAALAARDRREKANRAIYDAYTQLADRTARIGAAAASEPQSSGDQHAVSDPVTSRPSRQSPGTPDPSLQETLFAARADLSEAQRSRSELQDRLARATADLEKLRKRSTQDSRRIRALESEVSHFQMRLKDRDEELRGKAKLLEDFQDELASLNLQLNMSEERSSRLQRENQELVDRWMARMGKEAEAMNAASKYS</sequence>